<evidence type="ECO:0000259" key="1">
    <source>
        <dbReference type="Pfam" id="PF10033"/>
    </source>
</evidence>
<dbReference type="AlphaFoldDB" id="A0A0L0FFM8"/>
<dbReference type="Gene3D" id="3.30.900.10">
    <property type="entry name" value="HORMA domain"/>
    <property type="match status" value="1"/>
</dbReference>
<dbReference type="InterPro" id="IPR018731">
    <property type="entry name" value="Atg13_N"/>
</dbReference>
<reference evidence="2 3" key="1">
    <citation type="submission" date="2011-02" db="EMBL/GenBank/DDBJ databases">
        <title>The Genome Sequence of Sphaeroforma arctica JP610.</title>
        <authorList>
            <consortium name="The Broad Institute Genome Sequencing Platform"/>
            <person name="Russ C."/>
            <person name="Cuomo C."/>
            <person name="Young S.K."/>
            <person name="Zeng Q."/>
            <person name="Gargeya S."/>
            <person name="Alvarado L."/>
            <person name="Berlin A."/>
            <person name="Chapman S.B."/>
            <person name="Chen Z."/>
            <person name="Freedman E."/>
            <person name="Gellesch M."/>
            <person name="Goldberg J."/>
            <person name="Griggs A."/>
            <person name="Gujja S."/>
            <person name="Heilman E."/>
            <person name="Heiman D."/>
            <person name="Howarth C."/>
            <person name="Mehta T."/>
            <person name="Neiman D."/>
            <person name="Pearson M."/>
            <person name="Roberts A."/>
            <person name="Saif S."/>
            <person name="Shea T."/>
            <person name="Shenoy N."/>
            <person name="Sisk P."/>
            <person name="Stolte C."/>
            <person name="Sykes S."/>
            <person name="White J."/>
            <person name="Yandava C."/>
            <person name="Burger G."/>
            <person name="Gray M.W."/>
            <person name="Holland P.W.H."/>
            <person name="King N."/>
            <person name="Lang F.B.F."/>
            <person name="Roger A.J."/>
            <person name="Ruiz-Trillo I."/>
            <person name="Haas B."/>
            <person name="Nusbaum C."/>
            <person name="Birren B."/>
        </authorList>
    </citation>
    <scope>NUCLEOTIDE SEQUENCE [LARGE SCALE GENOMIC DNA]</scope>
    <source>
        <strain evidence="2 3">JP610</strain>
    </source>
</reference>
<dbReference type="GO" id="GO:1990316">
    <property type="term" value="C:Atg1/ULK1 kinase complex"/>
    <property type="evidence" value="ECO:0007669"/>
    <property type="project" value="InterPro"/>
</dbReference>
<gene>
    <name evidence="2" type="ORF">SARC_12598</name>
</gene>
<dbReference type="GO" id="GO:0006914">
    <property type="term" value="P:autophagy"/>
    <property type="evidence" value="ECO:0007669"/>
    <property type="project" value="InterPro"/>
</dbReference>
<protein>
    <recommendedName>
        <fullName evidence="1">Autophagy-related protein 13 N-terminal domain-containing protein</fullName>
    </recommendedName>
</protein>
<proteinExistence type="predicted"/>
<organism evidence="2 3">
    <name type="scientific">Sphaeroforma arctica JP610</name>
    <dbReference type="NCBI Taxonomy" id="667725"/>
    <lineage>
        <taxon>Eukaryota</taxon>
        <taxon>Ichthyosporea</taxon>
        <taxon>Ichthyophonida</taxon>
        <taxon>Sphaeroforma</taxon>
    </lineage>
</organism>
<dbReference type="Proteomes" id="UP000054560">
    <property type="component" value="Unassembled WGS sequence"/>
</dbReference>
<dbReference type="InterPro" id="IPR036570">
    <property type="entry name" value="HORMA_dom_sf"/>
</dbReference>
<evidence type="ECO:0000313" key="2">
    <source>
        <dbReference type="EMBL" id="KNC74863.1"/>
    </source>
</evidence>
<feature type="domain" description="Autophagy-related protein 13 N-terminal" evidence="1">
    <location>
        <begin position="2"/>
        <end position="74"/>
    </location>
</feature>
<keyword evidence="3" id="KW-1185">Reference proteome</keyword>
<dbReference type="Pfam" id="PF10033">
    <property type="entry name" value="ATG13"/>
    <property type="match status" value="1"/>
</dbReference>
<accession>A0A0L0FFM8</accession>
<evidence type="ECO:0000313" key="3">
    <source>
        <dbReference type="Proteomes" id="UP000054560"/>
    </source>
</evidence>
<name>A0A0L0FFM8_9EUKA</name>
<feature type="non-terminal residue" evidence="2">
    <location>
        <position position="76"/>
    </location>
</feature>
<dbReference type="RefSeq" id="XP_014148765.1">
    <property type="nucleotide sequence ID" value="XM_014293290.1"/>
</dbReference>
<dbReference type="GeneID" id="25913102"/>
<dbReference type="EMBL" id="KQ244024">
    <property type="protein sequence ID" value="KNC74863.1"/>
    <property type="molecule type" value="Genomic_DNA"/>
</dbReference>
<sequence>MWFNIGMMNAGSVLSLTEPWTGPKPDLDRPMSIEVAVDASTLPTTQVLLLNGKGAEPNSRYVVLEHWSLSIDKAAG</sequence>